<accession>A0A915E4G1</accession>
<proteinExistence type="predicted"/>
<evidence type="ECO:0000313" key="2">
    <source>
        <dbReference type="Proteomes" id="UP000887574"/>
    </source>
</evidence>
<protein>
    <submittedName>
        <fullName evidence="3">Uncharacterized protein</fullName>
    </submittedName>
</protein>
<name>A0A915E4G1_9BILA</name>
<evidence type="ECO:0000313" key="3">
    <source>
        <dbReference type="WBParaSite" id="jg26605"/>
    </source>
</evidence>
<dbReference type="AlphaFoldDB" id="A0A915E4G1"/>
<reference evidence="3" key="1">
    <citation type="submission" date="2022-11" db="UniProtKB">
        <authorList>
            <consortium name="WormBaseParasite"/>
        </authorList>
    </citation>
    <scope>IDENTIFICATION</scope>
</reference>
<dbReference type="Proteomes" id="UP000887574">
    <property type="component" value="Unplaced"/>
</dbReference>
<sequence>MMKNSTSSITVSSSSSINGIANGSVVTEGTDKGENSSSKSTSSSVVFENGFEPNFEWKVFEKLCKSSKQKGTEQSEAELTYMLELLAKADALEWIYLLCIMRQDVKLFNTLLLNELHNQKRMVKFLENVREGTSRLYFWCENRCPAYRPIFQIFKEFVDH</sequence>
<evidence type="ECO:0000256" key="1">
    <source>
        <dbReference type="SAM" id="MobiDB-lite"/>
    </source>
</evidence>
<feature type="region of interest" description="Disordered" evidence="1">
    <location>
        <begin position="24"/>
        <end position="44"/>
    </location>
</feature>
<organism evidence="2 3">
    <name type="scientific">Ditylenchus dipsaci</name>
    <dbReference type="NCBI Taxonomy" id="166011"/>
    <lineage>
        <taxon>Eukaryota</taxon>
        <taxon>Metazoa</taxon>
        <taxon>Ecdysozoa</taxon>
        <taxon>Nematoda</taxon>
        <taxon>Chromadorea</taxon>
        <taxon>Rhabditida</taxon>
        <taxon>Tylenchina</taxon>
        <taxon>Tylenchomorpha</taxon>
        <taxon>Sphaerularioidea</taxon>
        <taxon>Anguinidae</taxon>
        <taxon>Anguininae</taxon>
        <taxon>Ditylenchus</taxon>
    </lineage>
</organism>
<keyword evidence="2" id="KW-1185">Reference proteome</keyword>
<dbReference type="WBParaSite" id="jg26605">
    <property type="protein sequence ID" value="jg26605"/>
    <property type="gene ID" value="jg26605"/>
</dbReference>